<keyword evidence="2" id="KW-1185">Reference proteome</keyword>
<name>A0ABQ9XU11_9EUKA</name>
<comment type="caution">
    <text evidence="1">The sequence shown here is derived from an EMBL/GenBank/DDBJ whole genome shotgun (WGS) entry which is preliminary data.</text>
</comment>
<evidence type="ECO:0000313" key="1">
    <source>
        <dbReference type="EMBL" id="KAK2954967.1"/>
    </source>
</evidence>
<proteinExistence type="predicted"/>
<protein>
    <submittedName>
        <fullName evidence="1">Uncharacterized protein</fullName>
    </submittedName>
</protein>
<dbReference type="EMBL" id="JARBJD010000072">
    <property type="protein sequence ID" value="KAK2954967.1"/>
    <property type="molecule type" value="Genomic_DNA"/>
</dbReference>
<gene>
    <name evidence="1" type="ORF">BLNAU_10107</name>
</gene>
<sequence length="646" mass="71874">MMSQIDKAMSTKKNWRIKGAFKADCEAAIPAIVSASTSKCFDILPRIIDNATDIVGSNRCDLFDTTPLFTYLQAYVFSPKHRSMRSMMLRLIEIFINYPKFFSRFTRSVQMGHVIQFISIEFATLKDVQSLSMSLCLLSHCCEDEIVIFKMIERRIPSVIFSLLSGLETKTLQLAPSCLSVLAQLAKYPTLTETVYQTTGFSVIVSLFDFKPLEQKIWQPLLLLTKQLLGTDSHDSPILHSMQDTLFSLVWNTIDAILIEQPLRIQHLFFCLNAIAETDHTACSDILYEKDYAERILRLNSTLLTLLDDPSLELSDAPHLFTSLFQSIQTFAKAPNMEPFALVCVSSDFGGLVTSLLKHFPILPSASLAALAETLTFIFLNEILVEILLSLSFIEECYSLLTSTNIDPIHSAAMLRIIDEYHTHTAHPTASFSSESIPTILSCCERLENHPTLVTSALALLSSQRIFVDRITEFSMDDRTRLTSCCLAALNHSIDRLSPQSRTPTQSSSSYTTSDARQDIAGIVTFLPALITSRSALHLILLTCPVHGIAQLFSSSEAPLTRYDAAVISMLSAVADAVRHHQPSIPPSEQISFFGPLLANSTLNSLFALSSRAKGHNSPSLEKLTNIIDHLTIFIHFSTRTICLLA</sequence>
<evidence type="ECO:0000313" key="2">
    <source>
        <dbReference type="Proteomes" id="UP001281761"/>
    </source>
</evidence>
<dbReference type="Proteomes" id="UP001281761">
    <property type="component" value="Unassembled WGS sequence"/>
</dbReference>
<organism evidence="1 2">
    <name type="scientific">Blattamonas nauphoetae</name>
    <dbReference type="NCBI Taxonomy" id="2049346"/>
    <lineage>
        <taxon>Eukaryota</taxon>
        <taxon>Metamonada</taxon>
        <taxon>Preaxostyla</taxon>
        <taxon>Oxymonadida</taxon>
        <taxon>Blattamonas</taxon>
    </lineage>
</organism>
<accession>A0ABQ9XU11</accession>
<reference evidence="1 2" key="1">
    <citation type="journal article" date="2022" name="bioRxiv">
        <title>Genomics of Preaxostyla Flagellates Illuminates Evolutionary Transitions and the Path Towards Mitochondrial Loss.</title>
        <authorList>
            <person name="Novak L.V.F."/>
            <person name="Treitli S.C."/>
            <person name="Pyrih J."/>
            <person name="Halakuc P."/>
            <person name="Pipaliya S.V."/>
            <person name="Vacek V."/>
            <person name="Brzon O."/>
            <person name="Soukal P."/>
            <person name="Eme L."/>
            <person name="Dacks J.B."/>
            <person name="Karnkowska A."/>
            <person name="Elias M."/>
            <person name="Hampl V."/>
        </authorList>
    </citation>
    <scope>NUCLEOTIDE SEQUENCE [LARGE SCALE GENOMIC DNA]</scope>
    <source>
        <strain evidence="1">NAU3</strain>
        <tissue evidence="1">Gut</tissue>
    </source>
</reference>